<dbReference type="Proteomes" id="UP001165121">
    <property type="component" value="Unassembled WGS sequence"/>
</dbReference>
<comment type="caution">
    <text evidence="2">The sequence shown here is derived from an EMBL/GenBank/DDBJ whole genome shotgun (WGS) entry which is preliminary data.</text>
</comment>
<organism evidence="2 3">
    <name type="scientific">Phytophthora fragariaefolia</name>
    <dbReference type="NCBI Taxonomy" id="1490495"/>
    <lineage>
        <taxon>Eukaryota</taxon>
        <taxon>Sar</taxon>
        <taxon>Stramenopiles</taxon>
        <taxon>Oomycota</taxon>
        <taxon>Peronosporomycetes</taxon>
        <taxon>Peronosporales</taxon>
        <taxon>Peronosporaceae</taxon>
        <taxon>Phytophthora</taxon>
    </lineage>
</organism>
<keyword evidence="3" id="KW-1185">Reference proteome</keyword>
<gene>
    <name evidence="2" type="ORF">Pfra01_001674800</name>
</gene>
<evidence type="ECO:0000256" key="1">
    <source>
        <dbReference type="SAM" id="MobiDB-lite"/>
    </source>
</evidence>
<accession>A0A9W6XSM6</accession>
<dbReference type="OrthoDB" id="118568at2759"/>
<feature type="region of interest" description="Disordered" evidence="1">
    <location>
        <begin position="1"/>
        <end position="28"/>
    </location>
</feature>
<dbReference type="AlphaFoldDB" id="A0A9W6XSM6"/>
<dbReference type="EMBL" id="BSXT01001901">
    <property type="protein sequence ID" value="GMF46002.1"/>
    <property type="molecule type" value="Genomic_DNA"/>
</dbReference>
<protein>
    <submittedName>
        <fullName evidence="2">Unnamed protein product</fullName>
    </submittedName>
</protein>
<name>A0A9W6XSM6_9STRA</name>
<reference evidence="2" key="1">
    <citation type="submission" date="2023-04" db="EMBL/GenBank/DDBJ databases">
        <title>Phytophthora fragariaefolia NBRC 109709.</title>
        <authorList>
            <person name="Ichikawa N."/>
            <person name="Sato H."/>
            <person name="Tonouchi N."/>
        </authorList>
    </citation>
    <scope>NUCLEOTIDE SEQUENCE</scope>
    <source>
        <strain evidence="2">NBRC 109709</strain>
    </source>
</reference>
<proteinExistence type="predicted"/>
<sequence length="162" mass="18565">MEGAPPQDKSKKRQQEPSVQEDKPKRRRTSVAYLHATWFAWYAQEPRWMAGAPKRQRSNAKQLVALMKLFVADDLKLDPCTADYRDQVLAFGTKAEEAVLAFLNAREIKSRGSTAIRKHIHALYMNGALNDKIARHLQLRRATRIHDPDRQDALEPIVHTSP</sequence>
<evidence type="ECO:0000313" key="2">
    <source>
        <dbReference type="EMBL" id="GMF46002.1"/>
    </source>
</evidence>
<evidence type="ECO:0000313" key="3">
    <source>
        <dbReference type="Proteomes" id="UP001165121"/>
    </source>
</evidence>